<evidence type="ECO:0000256" key="5">
    <source>
        <dbReference type="ARBA" id="ARBA00023163"/>
    </source>
</evidence>
<dbReference type="GO" id="GO:0016987">
    <property type="term" value="F:sigma factor activity"/>
    <property type="evidence" value="ECO:0007669"/>
    <property type="project" value="UniProtKB-KW"/>
</dbReference>
<dbReference type="NCBIfam" id="TIGR02937">
    <property type="entry name" value="sigma70-ECF"/>
    <property type="match status" value="1"/>
</dbReference>
<dbReference type="SUPFAM" id="SSF88659">
    <property type="entry name" value="Sigma3 and sigma4 domains of RNA polymerase sigma factors"/>
    <property type="match status" value="1"/>
</dbReference>
<dbReference type="GO" id="GO:0006352">
    <property type="term" value="P:DNA-templated transcription initiation"/>
    <property type="evidence" value="ECO:0007669"/>
    <property type="project" value="InterPro"/>
</dbReference>
<dbReference type="InterPro" id="IPR014284">
    <property type="entry name" value="RNA_pol_sigma-70_dom"/>
</dbReference>
<evidence type="ECO:0000313" key="7">
    <source>
        <dbReference type="EMBL" id="QOY92220.1"/>
    </source>
</evidence>
<dbReference type="InterPro" id="IPR013325">
    <property type="entry name" value="RNA_pol_sigma_r2"/>
</dbReference>
<evidence type="ECO:0000256" key="3">
    <source>
        <dbReference type="ARBA" id="ARBA00023082"/>
    </source>
</evidence>
<proteinExistence type="inferred from homology"/>
<dbReference type="KEGG" id="pfer:IRI77_31755"/>
<dbReference type="PANTHER" id="PTHR43133">
    <property type="entry name" value="RNA POLYMERASE ECF-TYPE SIGMA FACTO"/>
    <property type="match status" value="1"/>
</dbReference>
<comment type="similarity">
    <text evidence="1">Belongs to the sigma-70 factor family. ECF subfamily.</text>
</comment>
<dbReference type="Pfam" id="PF04542">
    <property type="entry name" value="Sigma70_r2"/>
    <property type="match status" value="1"/>
</dbReference>
<dbReference type="Gene3D" id="1.10.1740.10">
    <property type="match status" value="1"/>
</dbReference>
<evidence type="ECO:0000259" key="6">
    <source>
        <dbReference type="Pfam" id="PF04542"/>
    </source>
</evidence>
<dbReference type="SUPFAM" id="SSF88946">
    <property type="entry name" value="Sigma2 domain of RNA polymerase sigma factors"/>
    <property type="match status" value="1"/>
</dbReference>
<accession>A0A7S7NYQ6</accession>
<evidence type="ECO:0000313" key="8">
    <source>
        <dbReference type="Proteomes" id="UP000593892"/>
    </source>
</evidence>
<dbReference type="PANTHER" id="PTHR43133:SF8">
    <property type="entry name" value="RNA POLYMERASE SIGMA FACTOR HI_1459-RELATED"/>
    <property type="match status" value="1"/>
</dbReference>
<keyword evidence="4" id="KW-0238">DNA-binding</keyword>
<dbReference type="InterPro" id="IPR039425">
    <property type="entry name" value="RNA_pol_sigma-70-like"/>
</dbReference>
<reference evidence="7 8" key="1">
    <citation type="submission" date="2020-10" db="EMBL/GenBank/DDBJ databases">
        <title>Complete genome sequence of Paludibaculum fermentans P105T, a facultatively anaerobic acidobacterium capable of dissimilatory Fe(III) reduction.</title>
        <authorList>
            <person name="Dedysh S.N."/>
            <person name="Beletsky A.V."/>
            <person name="Kulichevskaya I.S."/>
            <person name="Mardanov A.V."/>
            <person name="Ravin N.V."/>
        </authorList>
    </citation>
    <scope>NUCLEOTIDE SEQUENCE [LARGE SCALE GENOMIC DNA]</scope>
    <source>
        <strain evidence="7 8">P105</strain>
    </source>
</reference>
<gene>
    <name evidence="7" type="ORF">IRI77_31755</name>
</gene>
<keyword evidence="8" id="KW-1185">Reference proteome</keyword>
<organism evidence="7 8">
    <name type="scientific">Paludibaculum fermentans</name>
    <dbReference type="NCBI Taxonomy" id="1473598"/>
    <lineage>
        <taxon>Bacteria</taxon>
        <taxon>Pseudomonadati</taxon>
        <taxon>Acidobacteriota</taxon>
        <taxon>Terriglobia</taxon>
        <taxon>Bryobacterales</taxon>
        <taxon>Bryobacteraceae</taxon>
        <taxon>Paludibaculum</taxon>
    </lineage>
</organism>
<name>A0A7S7NYQ6_PALFE</name>
<dbReference type="InterPro" id="IPR013324">
    <property type="entry name" value="RNA_pol_sigma_r3/r4-like"/>
</dbReference>
<keyword evidence="5" id="KW-0804">Transcription</keyword>
<keyword evidence="2" id="KW-0805">Transcription regulation</keyword>
<protein>
    <submittedName>
        <fullName evidence="7">RNA polymerase sigma factor</fullName>
    </submittedName>
</protein>
<dbReference type="GO" id="GO:0003677">
    <property type="term" value="F:DNA binding"/>
    <property type="evidence" value="ECO:0007669"/>
    <property type="project" value="UniProtKB-KW"/>
</dbReference>
<dbReference type="Proteomes" id="UP000593892">
    <property type="component" value="Chromosome"/>
</dbReference>
<evidence type="ECO:0000256" key="1">
    <source>
        <dbReference type="ARBA" id="ARBA00010641"/>
    </source>
</evidence>
<dbReference type="EMBL" id="CP063849">
    <property type="protein sequence ID" value="QOY92220.1"/>
    <property type="molecule type" value="Genomic_DNA"/>
</dbReference>
<evidence type="ECO:0000256" key="4">
    <source>
        <dbReference type="ARBA" id="ARBA00023125"/>
    </source>
</evidence>
<keyword evidence="3" id="KW-0731">Sigma factor</keyword>
<sequence>MDNVISRPLSDDYLEDADRELVARAQTGDRQSLEELVIRHQPWIYNIAVRMLYSAENAEDATQEILMRVVRGIHTFHGESKFRTWLYRLATNHILSFKKKWAAADPCYSFEWFAGDLDAVGLSEIPDPRTVPVPVEILIEEAKMSCTAAMLLCLDGRQRLVYTLGEIFGVSDSVGAEVVGITPANFRQILARARRDLYTFLDGKCGLVKESNPCRCPKKIRGFMERGYLKPDKLQFATGHLRKVREVASSRGGELIEASDRLYAALYQDQPFVEPPRELVRRALASVSLDPPN</sequence>
<feature type="domain" description="RNA polymerase sigma-70 region 2" evidence="6">
    <location>
        <begin position="36"/>
        <end position="100"/>
    </location>
</feature>
<dbReference type="InterPro" id="IPR007627">
    <property type="entry name" value="RNA_pol_sigma70_r2"/>
</dbReference>
<dbReference type="AlphaFoldDB" id="A0A7S7NYQ6"/>
<evidence type="ECO:0000256" key="2">
    <source>
        <dbReference type="ARBA" id="ARBA00023015"/>
    </source>
</evidence>